<evidence type="ECO:0000313" key="7">
    <source>
        <dbReference type="EMBL" id="CAK0735863.1"/>
    </source>
</evidence>
<keyword evidence="2 4" id="KW-0863">Zinc-finger</keyword>
<keyword evidence="1" id="KW-0479">Metal-binding</keyword>
<feature type="compositionally biased region" description="Low complexity" evidence="5">
    <location>
        <begin position="155"/>
        <end position="166"/>
    </location>
</feature>
<evidence type="ECO:0000259" key="6">
    <source>
        <dbReference type="PROSITE" id="PS50089"/>
    </source>
</evidence>
<dbReference type="InterPro" id="IPR013083">
    <property type="entry name" value="Znf_RING/FYVE/PHD"/>
</dbReference>
<feature type="region of interest" description="Disordered" evidence="5">
    <location>
        <begin position="65"/>
        <end position="171"/>
    </location>
</feature>
<dbReference type="GO" id="GO:0061630">
    <property type="term" value="F:ubiquitin protein ligase activity"/>
    <property type="evidence" value="ECO:0007669"/>
    <property type="project" value="TreeGrafter"/>
</dbReference>
<dbReference type="PANTHER" id="PTHR45931">
    <property type="entry name" value="SI:CH211-59O9.10"/>
    <property type="match status" value="1"/>
</dbReference>
<evidence type="ECO:0000313" key="8">
    <source>
        <dbReference type="Proteomes" id="UP001314263"/>
    </source>
</evidence>
<feature type="compositionally biased region" description="Basic and acidic residues" evidence="5">
    <location>
        <begin position="113"/>
        <end position="126"/>
    </location>
</feature>
<feature type="compositionally biased region" description="Polar residues" evidence="5">
    <location>
        <begin position="10"/>
        <end position="23"/>
    </location>
</feature>
<evidence type="ECO:0000256" key="2">
    <source>
        <dbReference type="ARBA" id="ARBA00022771"/>
    </source>
</evidence>
<evidence type="ECO:0000256" key="5">
    <source>
        <dbReference type="SAM" id="MobiDB-lite"/>
    </source>
</evidence>
<reference evidence="7 8" key="1">
    <citation type="submission" date="2023-10" db="EMBL/GenBank/DDBJ databases">
        <authorList>
            <person name="Maclean D."/>
            <person name="Macfadyen A."/>
        </authorList>
    </citation>
    <scope>NUCLEOTIDE SEQUENCE [LARGE SCALE GENOMIC DNA]</scope>
</reference>
<dbReference type="SUPFAM" id="SSF57850">
    <property type="entry name" value="RING/U-box"/>
    <property type="match status" value="1"/>
</dbReference>
<keyword evidence="8" id="KW-1185">Reference proteome</keyword>
<dbReference type="EMBL" id="CAUYUE010000001">
    <property type="protein sequence ID" value="CAK0735863.1"/>
    <property type="molecule type" value="Genomic_DNA"/>
</dbReference>
<feature type="region of interest" description="Disordered" evidence="5">
    <location>
        <begin position="190"/>
        <end position="232"/>
    </location>
</feature>
<protein>
    <recommendedName>
        <fullName evidence="6">RING-type domain-containing protein</fullName>
    </recommendedName>
</protein>
<dbReference type="Proteomes" id="UP001314263">
    <property type="component" value="Unassembled WGS sequence"/>
</dbReference>
<dbReference type="GO" id="GO:0005634">
    <property type="term" value="C:nucleus"/>
    <property type="evidence" value="ECO:0007669"/>
    <property type="project" value="TreeGrafter"/>
</dbReference>
<dbReference type="Pfam" id="PF13639">
    <property type="entry name" value="zf-RING_2"/>
    <property type="match status" value="1"/>
</dbReference>
<dbReference type="AlphaFoldDB" id="A0AAV1HUD0"/>
<dbReference type="GO" id="GO:0006511">
    <property type="term" value="P:ubiquitin-dependent protein catabolic process"/>
    <property type="evidence" value="ECO:0007669"/>
    <property type="project" value="TreeGrafter"/>
</dbReference>
<dbReference type="PANTHER" id="PTHR45931:SF3">
    <property type="entry name" value="RING ZINC FINGER-CONTAINING PROTEIN"/>
    <property type="match status" value="1"/>
</dbReference>
<organism evidence="7 8">
    <name type="scientific">Coccomyxa viridis</name>
    <dbReference type="NCBI Taxonomy" id="1274662"/>
    <lineage>
        <taxon>Eukaryota</taxon>
        <taxon>Viridiplantae</taxon>
        <taxon>Chlorophyta</taxon>
        <taxon>core chlorophytes</taxon>
        <taxon>Trebouxiophyceae</taxon>
        <taxon>Trebouxiophyceae incertae sedis</taxon>
        <taxon>Coccomyxaceae</taxon>
        <taxon>Coccomyxa</taxon>
    </lineage>
</organism>
<name>A0AAV1HUD0_9CHLO</name>
<dbReference type="InterPro" id="IPR001841">
    <property type="entry name" value="Znf_RING"/>
</dbReference>
<feature type="compositionally biased region" description="Low complexity" evidence="5">
    <location>
        <begin position="127"/>
        <end position="141"/>
    </location>
</feature>
<accession>A0AAV1HUD0</accession>
<dbReference type="GO" id="GO:0008270">
    <property type="term" value="F:zinc ion binding"/>
    <property type="evidence" value="ECO:0007669"/>
    <property type="project" value="UniProtKB-KW"/>
</dbReference>
<keyword evidence="3" id="KW-0862">Zinc</keyword>
<comment type="caution">
    <text evidence="7">The sequence shown here is derived from an EMBL/GenBank/DDBJ whole genome shotgun (WGS) entry which is preliminary data.</text>
</comment>
<feature type="domain" description="RING-type" evidence="6">
    <location>
        <begin position="338"/>
        <end position="379"/>
    </location>
</feature>
<dbReference type="PROSITE" id="PS50089">
    <property type="entry name" value="ZF_RING_2"/>
    <property type="match status" value="1"/>
</dbReference>
<dbReference type="InterPro" id="IPR051834">
    <property type="entry name" value="RING_finger_E3_ligase"/>
</dbReference>
<feature type="region of interest" description="Disordered" evidence="5">
    <location>
        <begin position="1"/>
        <end position="53"/>
    </location>
</feature>
<evidence type="ECO:0000256" key="4">
    <source>
        <dbReference type="PROSITE-ProRule" id="PRU00175"/>
    </source>
</evidence>
<evidence type="ECO:0000256" key="3">
    <source>
        <dbReference type="ARBA" id="ARBA00022833"/>
    </source>
</evidence>
<dbReference type="SMART" id="SM00184">
    <property type="entry name" value="RING"/>
    <property type="match status" value="1"/>
</dbReference>
<dbReference type="Gene3D" id="3.30.40.10">
    <property type="entry name" value="Zinc/RING finger domain, C3HC4 (zinc finger)"/>
    <property type="match status" value="1"/>
</dbReference>
<gene>
    <name evidence="7" type="ORF">CVIRNUC_000652</name>
</gene>
<sequence>MPQEKRKLQTTRGSCVSLVSSDGDSPRARPHKRQRKERTALDQQEAVPADIVDLCGDTPVADKAARGTTFSESQGRRHGMGGGLWGEMEGAPPQWQHRSRRSRNPPRPTNEGSWEHVRRSSSDSMERSQSPFPGPSGPAAGLRGMVSSALQSRRGQALDGQAADNAAADRHDHAWSQAVGIPHLFLGSVQDGSWGDAEERPPERPTQPLRRRGGFTMGTAQQPPRARRHQRRPHAMLSQALLGMMQAAGAFQGMHASVGVHEGEPWSLGHIFGGQAGAGRLPAELLFSDRDFTDADYETLLALDDSIVKKGATEEQIESIGTSVVGAGGMAPDSDCKCPICLEDFVPGSVLRCMDCTHTFHKLCLDKWLSMKATCPICQRSIPDKP</sequence>
<evidence type="ECO:0000256" key="1">
    <source>
        <dbReference type="ARBA" id="ARBA00022723"/>
    </source>
</evidence>
<proteinExistence type="predicted"/>